<name>A0A816BM71_9BILA</name>
<organism evidence="1 3">
    <name type="scientific">Didymodactylos carnosus</name>
    <dbReference type="NCBI Taxonomy" id="1234261"/>
    <lineage>
        <taxon>Eukaryota</taxon>
        <taxon>Metazoa</taxon>
        <taxon>Spiralia</taxon>
        <taxon>Gnathifera</taxon>
        <taxon>Rotifera</taxon>
        <taxon>Eurotatoria</taxon>
        <taxon>Bdelloidea</taxon>
        <taxon>Philodinida</taxon>
        <taxon>Philodinidae</taxon>
        <taxon>Didymodactylos</taxon>
    </lineage>
</organism>
<accession>A0A816BM71</accession>
<evidence type="ECO:0000313" key="3">
    <source>
        <dbReference type="Proteomes" id="UP000663829"/>
    </source>
</evidence>
<sequence length="189" mass="22306">LGTPNSSKFESLLPLEELFPVDDVSLLPLNQITSILAYFTNSKLLKIIFLSIDYGNLYELYIDYSCLLKYFLESKSTTILKNLKRLTTTECNFDYFQVLKYFSLTKLEYLSLVFSSQSEGNKINFQDNLSQTLISTTNLMTFRIQFYGNDMIDIVEYLLQTFNINEYYRSKNVNHNLIYNYWILYMNNT</sequence>
<gene>
    <name evidence="1" type="ORF">GPM918_LOCUS43121</name>
    <name evidence="2" type="ORF">SRO942_LOCUS44523</name>
</gene>
<protein>
    <submittedName>
        <fullName evidence="1">Uncharacterized protein</fullName>
    </submittedName>
</protein>
<proteinExistence type="predicted"/>
<dbReference type="Proteomes" id="UP000681722">
    <property type="component" value="Unassembled WGS sequence"/>
</dbReference>
<dbReference type="EMBL" id="CAJNOQ010038188">
    <property type="protein sequence ID" value="CAF1611682.1"/>
    <property type="molecule type" value="Genomic_DNA"/>
</dbReference>
<dbReference type="Proteomes" id="UP000663829">
    <property type="component" value="Unassembled WGS sequence"/>
</dbReference>
<comment type="caution">
    <text evidence="1">The sequence shown here is derived from an EMBL/GenBank/DDBJ whole genome shotgun (WGS) entry which is preliminary data.</text>
</comment>
<feature type="non-terminal residue" evidence="1">
    <location>
        <position position="1"/>
    </location>
</feature>
<dbReference type="EMBL" id="CAJOBC010104958">
    <property type="protein sequence ID" value="CAF4494811.1"/>
    <property type="molecule type" value="Genomic_DNA"/>
</dbReference>
<dbReference type="AlphaFoldDB" id="A0A816BM71"/>
<evidence type="ECO:0000313" key="2">
    <source>
        <dbReference type="EMBL" id="CAF4494811.1"/>
    </source>
</evidence>
<evidence type="ECO:0000313" key="1">
    <source>
        <dbReference type="EMBL" id="CAF1611682.1"/>
    </source>
</evidence>
<keyword evidence="3" id="KW-1185">Reference proteome</keyword>
<reference evidence="1" key="1">
    <citation type="submission" date="2021-02" db="EMBL/GenBank/DDBJ databases">
        <authorList>
            <person name="Nowell W R."/>
        </authorList>
    </citation>
    <scope>NUCLEOTIDE SEQUENCE</scope>
</reference>